<reference evidence="2" key="1">
    <citation type="submission" date="2022-04" db="EMBL/GenBank/DDBJ databases">
        <title>Carnegiea gigantea Genome sequencing and assembly v2.</title>
        <authorList>
            <person name="Copetti D."/>
            <person name="Sanderson M.J."/>
            <person name="Burquez A."/>
            <person name="Wojciechowski M.F."/>
        </authorList>
    </citation>
    <scope>NUCLEOTIDE SEQUENCE</scope>
    <source>
        <strain evidence="2">SGP5-SGP5p</strain>
        <tissue evidence="2">Aerial part</tissue>
    </source>
</reference>
<comment type="caution">
    <text evidence="2">The sequence shown here is derived from an EMBL/GenBank/DDBJ whole genome shotgun (WGS) entry which is preliminary data.</text>
</comment>
<dbReference type="OrthoDB" id="1001388at2759"/>
<evidence type="ECO:0000259" key="1">
    <source>
        <dbReference type="Pfam" id="PF03372"/>
    </source>
</evidence>
<dbReference type="PANTHER" id="PTHR33710:SF71">
    <property type="entry name" value="ENDONUCLEASE_EXONUCLEASE_PHOSPHATASE DOMAIN-CONTAINING PROTEIN"/>
    <property type="match status" value="1"/>
</dbReference>
<dbReference type="Proteomes" id="UP001153076">
    <property type="component" value="Unassembled WGS sequence"/>
</dbReference>
<evidence type="ECO:0000313" key="3">
    <source>
        <dbReference type="Proteomes" id="UP001153076"/>
    </source>
</evidence>
<dbReference type="SUPFAM" id="SSF56219">
    <property type="entry name" value="DNase I-like"/>
    <property type="match status" value="1"/>
</dbReference>
<accession>A0A9Q1JFD3</accession>
<dbReference type="Gene3D" id="3.60.10.10">
    <property type="entry name" value="Endonuclease/exonuclease/phosphatase"/>
    <property type="match status" value="1"/>
</dbReference>
<dbReference type="EMBL" id="JAKOGI010002474">
    <property type="protein sequence ID" value="KAJ8421922.1"/>
    <property type="molecule type" value="Genomic_DNA"/>
</dbReference>
<sequence>MDNIVSCNIRGLNGPDKQDDVKIFLHTNKIRLAGLLEMKVKLENMDAVASRIFPGWTWIHNSNAHTRGRILLAWKPNIYQITPVYTSEQLIHCSAVQLTTNEHFYITYVYGKNQELQRQQLWSDLHDIAQNMSSACCLIGDFNTNLSKEGRIGGLEVQDQDVRELTSLLEDCELHELRSTGVYFSWTNKTIYSRIDHVFLNDLWYDIFDYTHSHYMAMGLSDHTPIMLQFPTSPKPATMFQFCNMWSQHPDFQHIIASKLHIKGKSPLHTLYYFLDQIKPQLGKLNRTHFYDLKEQQIRARHDLEENAASQEKEARANYLSILNSSLALIRQQSKCEWLKYGDECSRLFFAQAKKRKIVSYIYSLKDAIGVQAEGFKEVGHLLFKFYEENLGQQERKPLSEVIISQGLVLTCEQQLSLCVPFTDKDIKEAIFSIPNHKSPGPDGYSSGFFKTTWAQTGPMVCSAACA</sequence>
<dbReference type="GO" id="GO:0003824">
    <property type="term" value="F:catalytic activity"/>
    <property type="evidence" value="ECO:0007669"/>
    <property type="project" value="InterPro"/>
</dbReference>
<keyword evidence="3" id="KW-1185">Reference proteome</keyword>
<protein>
    <recommendedName>
        <fullName evidence="1">Endonuclease/exonuclease/phosphatase domain-containing protein</fullName>
    </recommendedName>
</protein>
<dbReference type="AlphaFoldDB" id="A0A9Q1JFD3"/>
<evidence type="ECO:0000313" key="2">
    <source>
        <dbReference type="EMBL" id="KAJ8421922.1"/>
    </source>
</evidence>
<dbReference type="InterPro" id="IPR036691">
    <property type="entry name" value="Endo/exonu/phosph_ase_sf"/>
</dbReference>
<organism evidence="2 3">
    <name type="scientific">Carnegiea gigantea</name>
    <dbReference type="NCBI Taxonomy" id="171969"/>
    <lineage>
        <taxon>Eukaryota</taxon>
        <taxon>Viridiplantae</taxon>
        <taxon>Streptophyta</taxon>
        <taxon>Embryophyta</taxon>
        <taxon>Tracheophyta</taxon>
        <taxon>Spermatophyta</taxon>
        <taxon>Magnoliopsida</taxon>
        <taxon>eudicotyledons</taxon>
        <taxon>Gunneridae</taxon>
        <taxon>Pentapetalae</taxon>
        <taxon>Caryophyllales</taxon>
        <taxon>Cactineae</taxon>
        <taxon>Cactaceae</taxon>
        <taxon>Cactoideae</taxon>
        <taxon>Echinocereeae</taxon>
        <taxon>Carnegiea</taxon>
    </lineage>
</organism>
<name>A0A9Q1JFD3_9CARY</name>
<feature type="domain" description="Endonuclease/exonuclease/phosphatase" evidence="1">
    <location>
        <begin position="6"/>
        <end position="223"/>
    </location>
</feature>
<dbReference type="Pfam" id="PF03372">
    <property type="entry name" value="Exo_endo_phos"/>
    <property type="match status" value="1"/>
</dbReference>
<dbReference type="PANTHER" id="PTHR33710">
    <property type="entry name" value="BNAC02G09200D PROTEIN"/>
    <property type="match status" value="1"/>
</dbReference>
<dbReference type="InterPro" id="IPR005135">
    <property type="entry name" value="Endo/exonuclease/phosphatase"/>
</dbReference>
<gene>
    <name evidence="2" type="ORF">Cgig2_025977</name>
</gene>
<proteinExistence type="predicted"/>